<dbReference type="PANTHER" id="PTHR22842:SF3">
    <property type="entry name" value="WD REPEAT DOMAIN-CONTAINING PROTEIN 83"/>
    <property type="match status" value="1"/>
</dbReference>
<dbReference type="InterPro" id="IPR051980">
    <property type="entry name" value="WD_repeat_MORG1"/>
</dbReference>
<evidence type="ECO:0008006" key="6">
    <source>
        <dbReference type="Google" id="ProtNLM"/>
    </source>
</evidence>
<gene>
    <name evidence="4" type="ORF">BN1211_2103</name>
</gene>
<keyword evidence="2" id="KW-0963">Cytoplasm</keyword>
<evidence type="ECO:0000313" key="5">
    <source>
        <dbReference type="Proteomes" id="UP000038830"/>
    </source>
</evidence>
<name>A0A0H5C260_CYBJN</name>
<reference evidence="5" key="1">
    <citation type="journal article" date="2015" name="J. Biotechnol.">
        <title>The structure of the Cyberlindnera jadinii genome and its relation to Candida utilis analyzed by the occurrence of single nucleotide polymorphisms.</title>
        <authorList>
            <person name="Rupp O."/>
            <person name="Brinkrolf K."/>
            <person name="Buerth C."/>
            <person name="Kunigo M."/>
            <person name="Schneider J."/>
            <person name="Jaenicke S."/>
            <person name="Goesmann A."/>
            <person name="Puehler A."/>
            <person name="Jaeger K.-E."/>
            <person name="Ernst J.F."/>
        </authorList>
    </citation>
    <scope>NUCLEOTIDE SEQUENCE [LARGE SCALE GENOMIC DNA]</scope>
    <source>
        <strain evidence="5">ATCC 18201 / CBS 1600 / BCRC 20928 / JCM 3617 / NBRC 0987 / NRRL Y-1542</strain>
    </source>
</reference>
<dbReference type="AlphaFoldDB" id="A0A0H5C260"/>
<evidence type="ECO:0000256" key="3">
    <source>
        <dbReference type="ARBA" id="ARBA00038145"/>
    </source>
</evidence>
<sequence length="353" mass="38665">MESIGKYATNGVPITSIHRKLDFIFTSQGDSVELYSHGSDNTVSSVSTYTGHATRVINAMEFIDTTIFASVSNRIVIHDIARTEPLRRIIPGLDTGDSRGNYSNLKITDITTLNRDIISICDENRFVKIYDLRQNSMFRPVQLFRDSSDSLNSIAYDSLNHCLITGGSDGVLYRYDIRKGLLVKDPLEDCITCIDISTQDGTVLLNTFGGLKELNLAIGSKQGVLNIWHKNPDDVSFAVQAKYSSLAPSSPPNSRKRQVLSGGENGCVYMWELSTADRHSAHSTCGPGTNASVVNNVSTLNLAPEGHMVGCVEAFHTKANNDNNNNDSGNNNNNNRAIFGDGEGYIHQVSIHE</sequence>
<dbReference type="GO" id="GO:0071013">
    <property type="term" value="C:catalytic step 2 spliceosome"/>
    <property type="evidence" value="ECO:0007669"/>
    <property type="project" value="TreeGrafter"/>
</dbReference>
<evidence type="ECO:0000256" key="1">
    <source>
        <dbReference type="ARBA" id="ARBA00004496"/>
    </source>
</evidence>
<dbReference type="Gene3D" id="2.130.10.10">
    <property type="entry name" value="YVTN repeat-like/Quinoprotein amine dehydrogenase"/>
    <property type="match status" value="1"/>
</dbReference>
<organism evidence="4 5">
    <name type="scientific">Cyberlindnera jadinii (strain ATCC 18201 / CBS 1600 / BCRC 20928 / JCM 3617 / NBRC 0987 / NRRL Y-1542)</name>
    <name type="common">Torula yeast</name>
    <name type="synonym">Candida utilis</name>
    <dbReference type="NCBI Taxonomy" id="983966"/>
    <lineage>
        <taxon>Eukaryota</taxon>
        <taxon>Fungi</taxon>
        <taxon>Dikarya</taxon>
        <taxon>Ascomycota</taxon>
        <taxon>Saccharomycotina</taxon>
        <taxon>Saccharomycetes</taxon>
        <taxon>Phaffomycetales</taxon>
        <taxon>Phaffomycetaceae</taxon>
        <taxon>Cyberlindnera</taxon>
    </lineage>
</organism>
<evidence type="ECO:0000313" key="4">
    <source>
        <dbReference type="EMBL" id="CEP21888.1"/>
    </source>
</evidence>
<evidence type="ECO:0000256" key="2">
    <source>
        <dbReference type="ARBA" id="ARBA00022490"/>
    </source>
</evidence>
<dbReference type="GO" id="GO:0000398">
    <property type="term" value="P:mRNA splicing, via spliceosome"/>
    <property type="evidence" value="ECO:0007669"/>
    <property type="project" value="TreeGrafter"/>
</dbReference>
<dbReference type="GO" id="GO:0005737">
    <property type="term" value="C:cytoplasm"/>
    <property type="evidence" value="ECO:0007669"/>
    <property type="project" value="UniProtKB-SubCell"/>
</dbReference>
<dbReference type="PANTHER" id="PTHR22842">
    <property type="entry name" value="WD40 REPEAT PROTEIN"/>
    <property type="match status" value="1"/>
</dbReference>
<comment type="subcellular location">
    <subcellularLocation>
        <location evidence="1">Cytoplasm</location>
    </subcellularLocation>
</comment>
<dbReference type="InterPro" id="IPR036322">
    <property type="entry name" value="WD40_repeat_dom_sf"/>
</dbReference>
<accession>A0A0H5C260</accession>
<dbReference type="InterPro" id="IPR015943">
    <property type="entry name" value="WD40/YVTN_repeat-like_dom_sf"/>
</dbReference>
<dbReference type="EMBL" id="CDQK01000002">
    <property type="protein sequence ID" value="CEP21888.1"/>
    <property type="molecule type" value="Genomic_DNA"/>
</dbReference>
<dbReference type="InterPro" id="IPR001680">
    <property type="entry name" value="WD40_rpt"/>
</dbReference>
<comment type="similarity">
    <text evidence="3">Belongs to the WD repeat MORG1 family.</text>
</comment>
<proteinExistence type="inferred from homology"/>
<dbReference type="SUPFAM" id="SSF50978">
    <property type="entry name" value="WD40 repeat-like"/>
    <property type="match status" value="1"/>
</dbReference>
<dbReference type="SMART" id="SM00320">
    <property type="entry name" value="WD40"/>
    <property type="match status" value="3"/>
</dbReference>
<dbReference type="Proteomes" id="UP000038830">
    <property type="component" value="Unassembled WGS sequence"/>
</dbReference>
<protein>
    <recommendedName>
        <fullName evidence="6">WD40 repeat-like protein</fullName>
    </recommendedName>
</protein>